<feature type="compositionally biased region" description="Low complexity" evidence="9">
    <location>
        <begin position="131"/>
        <end position="143"/>
    </location>
</feature>
<evidence type="ECO:0000256" key="5">
    <source>
        <dbReference type="ARBA" id="ARBA00022737"/>
    </source>
</evidence>
<evidence type="ECO:0000256" key="4">
    <source>
        <dbReference type="ARBA" id="ARBA00022723"/>
    </source>
</evidence>
<comment type="caution">
    <text evidence="11">The sequence shown here is derived from an EMBL/GenBank/DDBJ whole genome shotgun (WGS) entry which is preliminary data.</text>
</comment>
<feature type="region of interest" description="Disordered" evidence="9">
    <location>
        <begin position="547"/>
        <end position="567"/>
    </location>
</feature>
<evidence type="ECO:0000313" key="12">
    <source>
        <dbReference type="Proteomes" id="UP000186583"/>
    </source>
</evidence>
<evidence type="ECO:0000256" key="8">
    <source>
        <dbReference type="ARBA" id="ARBA00022833"/>
    </source>
</evidence>
<keyword evidence="5" id="KW-0677">Repeat</keyword>
<sequence>MAYQDGAELHRRMTRRWHPPSPPPAVADYDWRPGGETTFDSLPYRRPRDFIQGPDKTTSSPGRSRSLNITSGAPTTVRPTMPRASNGAPYVRGRVPVGYGYGYDEYDGELPERGRSPRSAQHSRSRRLNESRQSSRSSRSGSDAETDEESDTSLSSSETARVRRRAKDRHVKVKHGAKHEKAARHTVVERHRPANDKKPKRVIVKKYVYMEEEDGSTEPTARQSLDERSGSPARYRSHRSRPASEKHHSRQRSHTPVRRASHHHPSPTIYEISKPPNSSKRCAHGSSLSQGVNDPQEMPPKCCSQTIALRHVDSLFSDDFKKKWNKKFAEYSVRNRVYCPSRDCGAWIKPHNIHRSESGRKYGKCSRCRLKVCCACNGKWHSSRECPRDDETARFMEQAKEEGWKRCYKCNHMVELKEGCNHMTCRCGAQFCMGCDCPWFSFATPDEDYLDDMRVPDALQRRGRLDLDLTSRSMRPAVGPLRSRSQDYDDRLMRRFRENREEDTQQGLSYADEVYEGGYGEIVGIGNTAGHLMTDDHVREVREPDVFVSPPVPPAPTPPAVFERPTPTDYMSGVNRARGLPQDPLGQRLAERFSEFRSGSGGPRPGMVVMPPPPPPMAPMSAPMGPLPMIVPMMGAPTPRPMLRRHTMEDEMYHGASTTRPSERMVPGRVVHDYDREAAVHAPRSRRRMREEPKSSTLAGLTGMGRGMNRVFEWRNHVRPGMPEGESAVA</sequence>
<dbReference type="Pfam" id="PF01485">
    <property type="entry name" value="IBR"/>
    <property type="match status" value="1"/>
</dbReference>
<feature type="compositionally biased region" description="Pro residues" evidence="9">
    <location>
        <begin position="550"/>
        <end position="559"/>
    </location>
</feature>
<evidence type="ECO:0000256" key="2">
    <source>
        <dbReference type="ARBA" id="ARBA00012251"/>
    </source>
</evidence>
<evidence type="ECO:0000256" key="6">
    <source>
        <dbReference type="ARBA" id="ARBA00022771"/>
    </source>
</evidence>
<dbReference type="EMBL" id="MPGH01000008">
    <property type="protein sequence ID" value="OLN97635.1"/>
    <property type="molecule type" value="Genomic_DNA"/>
</dbReference>
<keyword evidence="6" id="KW-0863">Zinc-finger</keyword>
<name>A0A1Q8S882_9PEZI</name>
<dbReference type="GO" id="GO:0008270">
    <property type="term" value="F:zinc ion binding"/>
    <property type="evidence" value="ECO:0007669"/>
    <property type="project" value="UniProtKB-KW"/>
</dbReference>
<keyword evidence="4" id="KW-0479">Metal-binding</keyword>
<feature type="compositionally biased region" description="Basic and acidic residues" evidence="9">
    <location>
        <begin position="186"/>
        <end position="197"/>
    </location>
</feature>
<feature type="region of interest" description="Disordered" evidence="9">
    <location>
        <begin position="679"/>
        <end position="704"/>
    </location>
</feature>
<evidence type="ECO:0000256" key="7">
    <source>
        <dbReference type="ARBA" id="ARBA00022786"/>
    </source>
</evidence>
<dbReference type="AlphaFoldDB" id="A0A1Q8S882"/>
<keyword evidence="12" id="KW-1185">Reference proteome</keyword>
<protein>
    <recommendedName>
        <fullName evidence="2">RBR-type E3 ubiquitin transferase</fullName>
        <ecNumber evidence="2">2.3.2.31</ecNumber>
    </recommendedName>
</protein>
<dbReference type="Proteomes" id="UP000186583">
    <property type="component" value="Unassembled WGS sequence"/>
</dbReference>
<reference evidence="11 12" key="1">
    <citation type="submission" date="2016-11" db="EMBL/GenBank/DDBJ databases">
        <title>Draft Genome Assembly of Colletotrichum chlorophyti a pathogen of herbaceous plants.</title>
        <authorList>
            <person name="Gan P."/>
            <person name="Narusaka M."/>
            <person name="Tsushima A."/>
            <person name="Narusaka Y."/>
            <person name="Takano Y."/>
            <person name="Shirasu K."/>
        </authorList>
    </citation>
    <scope>NUCLEOTIDE SEQUENCE [LARGE SCALE GENOMIC DNA]</scope>
    <source>
        <strain evidence="11 12">NTL11</strain>
    </source>
</reference>
<proteinExistence type="predicted"/>
<dbReference type="InterPro" id="IPR002867">
    <property type="entry name" value="IBR_dom"/>
</dbReference>
<feature type="domain" description="RING-type" evidence="10">
    <location>
        <begin position="227"/>
        <end position="455"/>
    </location>
</feature>
<feature type="compositionally biased region" description="Basic residues" evidence="9">
    <location>
        <begin position="235"/>
        <end position="265"/>
    </location>
</feature>
<comment type="catalytic activity">
    <reaction evidence="1">
        <text>[E2 ubiquitin-conjugating enzyme]-S-ubiquitinyl-L-cysteine + [acceptor protein]-L-lysine = [E2 ubiquitin-conjugating enzyme]-L-cysteine + [acceptor protein]-N(6)-ubiquitinyl-L-lysine.</text>
        <dbReference type="EC" id="2.3.2.31"/>
    </reaction>
</comment>
<dbReference type="PANTHER" id="PTHR11685">
    <property type="entry name" value="RBR FAMILY RING FINGER AND IBR DOMAIN-CONTAINING"/>
    <property type="match status" value="1"/>
</dbReference>
<dbReference type="STRING" id="708187.A0A1Q8S882"/>
<evidence type="ECO:0000259" key="10">
    <source>
        <dbReference type="PROSITE" id="PS51873"/>
    </source>
</evidence>
<dbReference type="CDD" id="cd22584">
    <property type="entry name" value="Rcat_RBR_unk"/>
    <property type="match status" value="1"/>
</dbReference>
<dbReference type="EC" id="2.3.2.31" evidence="2"/>
<keyword evidence="8" id="KW-0862">Zinc</keyword>
<dbReference type="OrthoDB" id="9977870at2759"/>
<evidence type="ECO:0000313" key="11">
    <source>
        <dbReference type="EMBL" id="OLN97635.1"/>
    </source>
</evidence>
<evidence type="ECO:0000256" key="3">
    <source>
        <dbReference type="ARBA" id="ARBA00022679"/>
    </source>
</evidence>
<feature type="region of interest" description="Disordered" evidence="9">
    <location>
        <begin position="1"/>
        <end position="96"/>
    </location>
</feature>
<keyword evidence="3" id="KW-0808">Transferase</keyword>
<dbReference type="GO" id="GO:0016567">
    <property type="term" value="P:protein ubiquitination"/>
    <property type="evidence" value="ECO:0007669"/>
    <property type="project" value="InterPro"/>
</dbReference>
<evidence type="ECO:0000256" key="9">
    <source>
        <dbReference type="SAM" id="MobiDB-lite"/>
    </source>
</evidence>
<dbReference type="Pfam" id="PF22191">
    <property type="entry name" value="IBR_1"/>
    <property type="match status" value="1"/>
</dbReference>
<accession>A0A1Q8S882</accession>
<evidence type="ECO:0000256" key="1">
    <source>
        <dbReference type="ARBA" id="ARBA00001798"/>
    </source>
</evidence>
<dbReference type="SUPFAM" id="SSF57850">
    <property type="entry name" value="RING/U-box"/>
    <property type="match status" value="1"/>
</dbReference>
<dbReference type="InterPro" id="IPR044066">
    <property type="entry name" value="TRIAD_supradom"/>
</dbReference>
<keyword evidence="7" id="KW-0833">Ubl conjugation pathway</keyword>
<feature type="compositionally biased region" description="Basic residues" evidence="9">
    <location>
        <begin position="162"/>
        <end position="184"/>
    </location>
</feature>
<dbReference type="InterPro" id="IPR031127">
    <property type="entry name" value="E3_UB_ligase_RBR"/>
</dbReference>
<feature type="region of interest" description="Disordered" evidence="9">
    <location>
        <begin position="108"/>
        <end position="299"/>
    </location>
</feature>
<dbReference type="CDD" id="cd20335">
    <property type="entry name" value="BRcat_RBR"/>
    <property type="match status" value="1"/>
</dbReference>
<dbReference type="PROSITE" id="PS51873">
    <property type="entry name" value="TRIAD"/>
    <property type="match status" value="1"/>
</dbReference>
<organism evidence="11 12">
    <name type="scientific">Colletotrichum chlorophyti</name>
    <dbReference type="NCBI Taxonomy" id="708187"/>
    <lineage>
        <taxon>Eukaryota</taxon>
        <taxon>Fungi</taxon>
        <taxon>Dikarya</taxon>
        <taxon>Ascomycota</taxon>
        <taxon>Pezizomycotina</taxon>
        <taxon>Sordariomycetes</taxon>
        <taxon>Hypocreomycetidae</taxon>
        <taxon>Glomerellales</taxon>
        <taxon>Glomerellaceae</taxon>
        <taxon>Colletotrichum</taxon>
    </lineage>
</organism>
<feature type="compositionally biased region" description="Polar residues" evidence="9">
    <location>
        <begin position="275"/>
        <end position="293"/>
    </location>
</feature>
<dbReference type="Gene3D" id="1.20.120.1750">
    <property type="match status" value="1"/>
</dbReference>
<dbReference type="GO" id="GO:0061630">
    <property type="term" value="F:ubiquitin protein ligase activity"/>
    <property type="evidence" value="ECO:0007669"/>
    <property type="project" value="UniProtKB-EC"/>
</dbReference>
<feature type="compositionally biased region" description="Polar residues" evidence="9">
    <location>
        <begin position="55"/>
        <end position="78"/>
    </location>
</feature>
<gene>
    <name evidence="11" type="ORF">CCHL11_01252</name>
</gene>